<evidence type="ECO:0000313" key="2">
    <source>
        <dbReference type="EMBL" id="KAF5845308.1"/>
    </source>
</evidence>
<proteinExistence type="predicted"/>
<dbReference type="Proteomes" id="UP000624244">
    <property type="component" value="Unassembled WGS sequence"/>
</dbReference>
<dbReference type="AlphaFoldDB" id="A0A8H5ZCC3"/>
<protein>
    <submittedName>
        <fullName evidence="2">Uncharacterized protein</fullName>
    </submittedName>
</protein>
<accession>A0A8H5ZCC3</accession>
<feature type="region of interest" description="Disordered" evidence="1">
    <location>
        <begin position="203"/>
        <end position="224"/>
    </location>
</feature>
<name>A0A8H5ZCC3_COCSA</name>
<gene>
    <name evidence="2" type="ORF">GGP41_002912</name>
</gene>
<evidence type="ECO:0000313" key="3">
    <source>
        <dbReference type="Proteomes" id="UP000624244"/>
    </source>
</evidence>
<feature type="compositionally biased region" description="Polar residues" evidence="1">
    <location>
        <begin position="12"/>
        <end position="30"/>
    </location>
</feature>
<organism evidence="2 3">
    <name type="scientific">Cochliobolus sativus</name>
    <name type="common">Common root rot and spot blotch fungus</name>
    <name type="synonym">Bipolaris sorokiniana</name>
    <dbReference type="NCBI Taxonomy" id="45130"/>
    <lineage>
        <taxon>Eukaryota</taxon>
        <taxon>Fungi</taxon>
        <taxon>Dikarya</taxon>
        <taxon>Ascomycota</taxon>
        <taxon>Pezizomycotina</taxon>
        <taxon>Dothideomycetes</taxon>
        <taxon>Pleosporomycetidae</taxon>
        <taxon>Pleosporales</taxon>
        <taxon>Pleosporineae</taxon>
        <taxon>Pleosporaceae</taxon>
        <taxon>Bipolaris</taxon>
    </lineage>
</organism>
<reference evidence="2" key="1">
    <citation type="submission" date="2019-11" db="EMBL/GenBank/DDBJ databases">
        <title>Bipolaris sorokiniana Genome sequencing.</title>
        <authorList>
            <person name="Wang H."/>
        </authorList>
    </citation>
    <scope>NUCLEOTIDE SEQUENCE</scope>
</reference>
<evidence type="ECO:0000256" key="1">
    <source>
        <dbReference type="SAM" id="MobiDB-lite"/>
    </source>
</evidence>
<dbReference type="EMBL" id="WNKQ01000019">
    <property type="protein sequence ID" value="KAF5845308.1"/>
    <property type="molecule type" value="Genomic_DNA"/>
</dbReference>
<comment type="caution">
    <text evidence="2">The sequence shown here is derived from an EMBL/GenBank/DDBJ whole genome shotgun (WGS) entry which is preliminary data.</text>
</comment>
<sequence length="224" mass="24957">MPVWCVEHASSLPKQDTMQPDCQPASQPASQGGRAGRARKHHDTYYLLTRMHAFAYLLGTLAAFPVPSLWGSIESSLPLSRPVSGGFTLASREPTDAFAPRCHSTILISGQPQGPALARAQSQIHRREPIQWPIYGRPKENFSRRLIVRIISAVVQLGMHPGLEPHSVRHATPQRVIRAMTISPVWRLLPPPPYHARLRRLNTVGPPGAKRRRTAHTHVPMYVP</sequence>
<feature type="region of interest" description="Disordered" evidence="1">
    <location>
        <begin position="10"/>
        <end position="38"/>
    </location>
</feature>